<dbReference type="Proteomes" id="UP000499080">
    <property type="component" value="Unassembled WGS sequence"/>
</dbReference>
<name>A0A4Y2PNA8_ARAVE</name>
<reference evidence="1 2" key="1">
    <citation type="journal article" date="2019" name="Sci. Rep.">
        <title>Orb-weaving spider Araneus ventricosus genome elucidates the spidroin gene catalogue.</title>
        <authorList>
            <person name="Kono N."/>
            <person name="Nakamura H."/>
            <person name="Ohtoshi R."/>
            <person name="Moran D.A.P."/>
            <person name="Shinohara A."/>
            <person name="Yoshida Y."/>
            <person name="Fujiwara M."/>
            <person name="Mori M."/>
            <person name="Tomita M."/>
            <person name="Arakawa K."/>
        </authorList>
    </citation>
    <scope>NUCLEOTIDE SEQUENCE [LARGE SCALE GENOMIC DNA]</scope>
</reference>
<proteinExistence type="predicted"/>
<accession>A0A4Y2PNA8</accession>
<gene>
    <name evidence="1" type="ORF">AVEN_200086_1</name>
</gene>
<comment type="caution">
    <text evidence="1">The sequence shown here is derived from an EMBL/GenBank/DDBJ whole genome shotgun (WGS) entry which is preliminary data.</text>
</comment>
<dbReference type="EMBL" id="BGPR01011727">
    <property type="protein sequence ID" value="GBN52671.1"/>
    <property type="molecule type" value="Genomic_DNA"/>
</dbReference>
<evidence type="ECO:0000313" key="2">
    <source>
        <dbReference type="Proteomes" id="UP000499080"/>
    </source>
</evidence>
<protein>
    <submittedName>
        <fullName evidence="1">Uncharacterized protein</fullName>
    </submittedName>
</protein>
<organism evidence="1 2">
    <name type="scientific">Araneus ventricosus</name>
    <name type="common">Orbweaver spider</name>
    <name type="synonym">Epeira ventricosa</name>
    <dbReference type="NCBI Taxonomy" id="182803"/>
    <lineage>
        <taxon>Eukaryota</taxon>
        <taxon>Metazoa</taxon>
        <taxon>Ecdysozoa</taxon>
        <taxon>Arthropoda</taxon>
        <taxon>Chelicerata</taxon>
        <taxon>Arachnida</taxon>
        <taxon>Araneae</taxon>
        <taxon>Araneomorphae</taxon>
        <taxon>Entelegynae</taxon>
        <taxon>Araneoidea</taxon>
        <taxon>Araneidae</taxon>
        <taxon>Araneus</taxon>
    </lineage>
</organism>
<keyword evidence="2" id="KW-1185">Reference proteome</keyword>
<evidence type="ECO:0000313" key="1">
    <source>
        <dbReference type="EMBL" id="GBN52671.1"/>
    </source>
</evidence>
<dbReference type="AlphaFoldDB" id="A0A4Y2PNA8"/>
<sequence length="128" mass="14934">MSVNEENAYQVSSKSLQQYRISCQSAYIFAPPYLRYWMSIYLPLKGFYVAYEEHVYQVPPNCRDRIEYHANRHMSLLHPISGIEMVFIYPKGLLMPYEEHVYQVQQIAATVRMIMPIGISLSNHLGIG</sequence>